<protein>
    <submittedName>
        <fullName evidence="2">Glyoxalase</fullName>
    </submittedName>
</protein>
<evidence type="ECO:0000313" key="2">
    <source>
        <dbReference type="EMBL" id="HCB76751.1"/>
    </source>
</evidence>
<feature type="domain" description="VOC" evidence="1">
    <location>
        <begin position="146"/>
        <end position="258"/>
    </location>
</feature>
<proteinExistence type="predicted"/>
<dbReference type="EMBL" id="DOYJ01000318">
    <property type="protein sequence ID" value="HCB76751.1"/>
    <property type="molecule type" value="Genomic_DNA"/>
</dbReference>
<sequence length="304" mass="33378">MIDVTGVPDSAFPLTRLRSVDLELADLDGAVDFYTEIWGLTLADRSADRVWLRAAGDDPHVLALHRGPQSRIRSMTFRAADATDLKALLAQARDAGATLDAPIGDWDEHGAGRGFALRDRAGRTIRVVQGDDRAAALPFDPNRAERLAHVNFNSDDTMRDVAWFQAALGFDMTDRSKMMGFVRTNSDHHSIVIADAPVNTLNHVAFNLPGWEGVMKASGRMVDHGFTIGWGPGRHGPGDNVFTYFVDPHGFVVEHTAEVLQVDARYRVGGPEDWTWPPGRVDQWGLCPPKTDECKAAQLAIPFA</sequence>
<dbReference type="PANTHER" id="PTHR33993">
    <property type="entry name" value="GLYOXALASE-RELATED"/>
    <property type="match status" value="1"/>
</dbReference>
<dbReference type="PANTHER" id="PTHR33993:SF14">
    <property type="entry name" value="GB|AAF24581.1"/>
    <property type="match status" value="1"/>
</dbReference>
<accession>A0A3D0WDE6</accession>
<dbReference type="Gene3D" id="3.10.180.10">
    <property type="entry name" value="2,3-Dihydroxybiphenyl 1,2-Dioxygenase, domain 1"/>
    <property type="match status" value="2"/>
</dbReference>
<dbReference type="InterPro" id="IPR029068">
    <property type="entry name" value="Glyas_Bleomycin-R_OHBP_Dase"/>
</dbReference>
<dbReference type="Proteomes" id="UP000262699">
    <property type="component" value="Unassembled WGS sequence"/>
</dbReference>
<dbReference type="SUPFAM" id="SSF54593">
    <property type="entry name" value="Glyoxalase/Bleomycin resistance protein/Dihydroxybiphenyl dioxygenase"/>
    <property type="match status" value="1"/>
</dbReference>
<dbReference type="AlphaFoldDB" id="A0A3D0WDE6"/>
<gene>
    <name evidence="2" type="ORF">DEP91_11375</name>
</gene>
<name>A0A3D0WDE6_9SPHN</name>
<comment type="caution">
    <text evidence="2">The sequence shown here is derived from an EMBL/GenBank/DDBJ whole genome shotgun (WGS) entry which is preliminary data.</text>
</comment>
<dbReference type="Pfam" id="PF00903">
    <property type="entry name" value="Glyoxalase"/>
    <property type="match status" value="1"/>
</dbReference>
<dbReference type="InterPro" id="IPR041581">
    <property type="entry name" value="Glyoxalase_6"/>
</dbReference>
<dbReference type="InterPro" id="IPR037523">
    <property type="entry name" value="VOC_core"/>
</dbReference>
<dbReference type="InterPro" id="IPR052164">
    <property type="entry name" value="Anthracycline_SecMetBiosynth"/>
</dbReference>
<dbReference type="Pfam" id="PF18029">
    <property type="entry name" value="Glyoxalase_6"/>
    <property type="match status" value="1"/>
</dbReference>
<dbReference type="PROSITE" id="PS51819">
    <property type="entry name" value="VOC"/>
    <property type="match status" value="2"/>
</dbReference>
<dbReference type="InterPro" id="IPR004360">
    <property type="entry name" value="Glyas_Fos-R_dOase_dom"/>
</dbReference>
<organism evidence="2 3">
    <name type="scientific">Sphingomonas bacterium</name>
    <dbReference type="NCBI Taxonomy" id="1895847"/>
    <lineage>
        <taxon>Bacteria</taxon>
        <taxon>Pseudomonadati</taxon>
        <taxon>Pseudomonadota</taxon>
        <taxon>Alphaproteobacteria</taxon>
        <taxon>Sphingomonadales</taxon>
        <taxon>Sphingomonadaceae</taxon>
        <taxon>Sphingomonas</taxon>
    </lineage>
</organism>
<feature type="domain" description="VOC" evidence="1">
    <location>
        <begin position="16"/>
        <end position="130"/>
    </location>
</feature>
<evidence type="ECO:0000259" key="1">
    <source>
        <dbReference type="PROSITE" id="PS51819"/>
    </source>
</evidence>
<reference evidence="2 3" key="1">
    <citation type="journal article" date="2018" name="Nat. Biotechnol.">
        <title>A standardized bacterial taxonomy based on genome phylogeny substantially revises the tree of life.</title>
        <authorList>
            <person name="Parks D.H."/>
            <person name="Chuvochina M."/>
            <person name="Waite D.W."/>
            <person name="Rinke C."/>
            <person name="Skarshewski A."/>
            <person name="Chaumeil P.A."/>
            <person name="Hugenholtz P."/>
        </authorList>
    </citation>
    <scope>NUCLEOTIDE SEQUENCE [LARGE SCALE GENOMIC DNA]</scope>
    <source>
        <strain evidence="2">UBA9015</strain>
    </source>
</reference>
<evidence type="ECO:0000313" key="3">
    <source>
        <dbReference type="Proteomes" id="UP000262699"/>
    </source>
</evidence>